<evidence type="ECO:0000313" key="5">
    <source>
        <dbReference type="EMBL" id="TRX73643.1"/>
    </source>
</evidence>
<dbReference type="GO" id="GO:0003677">
    <property type="term" value="F:DNA binding"/>
    <property type="evidence" value="ECO:0007669"/>
    <property type="project" value="UniProtKB-KW"/>
</dbReference>
<dbReference type="GO" id="GO:0006950">
    <property type="term" value="P:response to stress"/>
    <property type="evidence" value="ECO:0007669"/>
    <property type="project" value="TreeGrafter"/>
</dbReference>
<dbReference type="InterPro" id="IPR036390">
    <property type="entry name" value="WH_DNA-bd_sf"/>
</dbReference>
<organism evidence="5 6">
    <name type="scientific">Pseudomonas mangiferae</name>
    <dbReference type="NCBI Taxonomy" id="2593654"/>
    <lineage>
        <taxon>Bacteria</taxon>
        <taxon>Pseudomonadati</taxon>
        <taxon>Pseudomonadota</taxon>
        <taxon>Gammaproteobacteria</taxon>
        <taxon>Pseudomonadales</taxon>
        <taxon>Pseudomonadaceae</taxon>
        <taxon>Pseudomonas</taxon>
    </lineage>
</organism>
<dbReference type="Proteomes" id="UP000315235">
    <property type="component" value="Unassembled WGS sequence"/>
</dbReference>
<dbReference type="PANTHER" id="PTHR33164:SF64">
    <property type="entry name" value="TRANSCRIPTIONAL REGULATOR SLYA"/>
    <property type="match status" value="1"/>
</dbReference>
<evidence type="ECO:0000256" key="2">
    <source>
        <dbReference type="ARBA" id="ARBA00023125"/>
    </source>
</evidence>
<dbReference type="OrthoDB" id="5296557at2"/>
<evidence type="ECO:0000256" key="1">
    <source>
        <dbReference type="ARBA" id="ARBA00023015"/>
    </source>
</evidence>
<dbReference type="InterPro" id="IPR039422">
    <property type="entry name" value="MarR/SlyA-like"/>
</dbReference>
<keyword evidence="6" id="KW-1185">Reference proteome</keyword>
<evidence type="ECO:0000256" key="3">
    <source>
        <dbReference type="ARBA" id="ARBA00023163"/>
    </source>
</evidence>
<dbReference type="Gene3D" id="1.10.10.10">
    <property type="entry name" value="Winged helix-like DNA-binding domain superfamily/Winged helix DNA-binding domain"/>
    <property type="match status" value="1"/>
</dbReference>
<dbReference type="PROSITE" id="PS50995">
    <property type="entry name" value="HTH_MARR_2"/>
    <property type="match status" value="1"/>
</dbReference>
<sequence length="210" mass="22869">MFRLPAQPRPLLGLGESGRLARRERKWASPGFPSETGTGHKLGLSANCWYVIYCAILRGMPTDSHALHLAFGPAVAQLARQWRRVIDRQLQPLGLTEATWLSLLHLSRAPAPLRQKELAFSLSLDSSSVVRLLDALEGAGYIERLEAMDRRAKTIHLTAPGRALVEQVEGIVAEARARMLAEVADAELAAALAVLTKVSATLATLLEPQP</sequence>
<dbReference type="PRINTS" id="PR00598">
    <property type="entry name" value="HTHMARR"/>
</dbReference>
<protein>
    <submittedName>
        <fullName evidence="5">MarR family transcriptional regulator</fullName>
    </submittedName>
</protein>
<dbReference type="SUPFAM" id="SSF46785">
    <property type="entry name" value="Winged helix' DNA-binding domain"/>
    <property type="match status" value="1"/>
</dbReference>
<dbReference type="InterPro" id="IPR000835">
    <property type="entry name" value="HTH_MarR-typ"/>
</dbReference>
<dbReference type="Pfam" id="PF12802">
    <property type="entry name" value="MarR_2"/>
    <property type="match status" value="1"/>
</dbReference>
<dbReference type="SMART" id="SM00347">
    <property type="entry name" value="HTH_MARR"/>
    <property type="match status" value="1"/>
</dbReference>
<dbReference type="EMBL" id="VJOY01000012">
    <property type="protein sequence ID" value="TRX73643.1"/>
    <property type="molecule type" value="Genomic_DNA"/>
</dbReference>
<keyword evidence="2" id="KW-0238">DNA-binding</keyword>
<name>A0A553GW14_9PSED</name>
<gene>
    <name evidence="5" type="ORF">FM069_16015</name>
</gene>
<dbReference type="InterPro" id="IPR036388">
    <property type="entry name" value="WH-like_DNA-bd_sf"/>
</dbReference>
<dbReference type="AlphaFoldDB" id="A0A553GW14"/>
<comment type="caution">
    <text evidence="5">The sequence shown here is derived from an EMBL/GenBank/DDBJ whole genome shotgun (WGS) entry which is preliminary data.</text>
</comment>
<feature type="domain" description="HTH marR-type" evidence="4">
    <location>
        <begin position="68"/>
        <end position="200"/>
    </location>
</feature>
<dbReference type="GO" id="GO:0003700">
    <property type="term" value="F:DNA-binding transcription factor activity"/>
    <property type="evidence" value="ECO:0007669"/>
    <property type="project" value="InterPro"/>
</dbReference>
<reference evidence="5 6" key="1">
    <citation type="submission" date="2019-07" db="EMBL/GenBank/DDBJ databases">
        <title>Pseudomonas mangiferae sp. nov., isolated from bark of mango tree in Thailand.</title>
        <authorList>
            <person name="Srisuk N."/>
            <person name="Anurat P."/>
        </authorList>
    </citation>
    <scope>NUCLEOTIDE SEQUENCE [LARGE SCALE GENOMIC DNA]</scope>
    <source>
        <strain evidence="5 6">DMKU_BBB3-04</strain>
    </source>
</reference>
<evidence type="ECO:0000313" key="6">
    <source>
        <dbReference type="Proteomes" id="UP000315235"/>
    </source>
</evidence>
<accession>A0A553GW14</accession>
<proteinExistence type="predicted"/>
<keyword evidence="3" id="KW-0804">Transcription</keyword>
<evidence type="ECO:0000259" key="4">
    <source>
        <dbReference type="PROSITE" id="PS50995"/>
    </source>
</evidence>
<keyword evidence="1" id="KW-0805">Transcription regulation</keyword>
<dbReference type="PANTHER" id="PTHR33164">
    <property type="entry name" value="TRANSCRIPTIONAL REGULATOR, MARR FAMILY"/>
    <property type="match status" value="1"/>
</dbReference>